<dbReference type="Gene3D" id="3.40.50.720">
    <property type="entry name" value="NAD(P)-binding Rossmann-like Domain"/>
    <property type="match status" value="1"/>
</dbReference>
<protein>
    <submittedName>
        <fullName evidence="1">Uncharacterized protein</fullName>
    </submittedName>
</protein>
<organism evidence="1 2">
    <name type="scientific">Cylicocyclus nassatus</name>
    <name type="common">Nematode worm</name>
    <dbReference type="NCBI Taxonomy" id="53992"/>
    <lineage>
        <taxon>Eukaryota</taxon>
        <taxon>Metazoa</taxon>
        <taxon>Ecdysozoa</taxon>
        <taxon>Nematoda</taxon>
        <taxon>Chromadorea</taxon>
        <taxon>Rhabditida</taxon>
        <taxon>Rhabditina</taxon>
        <taxon>Rhabditomorpha</taxon>
        <taxon>Strongyloidea</taxon>
        <taxon>Strongylidae</taxon>
        <taxon>Cylicocyclus</taxon>
    </lineage>
</organism>
<dbReference type="Pfam" id="PF00106">
    <property type="entry name" value="adh_short"/>
    <property type="match status" value="1"/>
</dbReference>
<reference evidence="1" key="1">
    <citation type="submission" date="2023-07" db="EMBL/GenBank/DDBJ databases">
        <authorList>
            <consortium name="CYATHOMIX"/>
        </authorList>
    </citation>
    <scope>NUCLEOTIDE SEQUENCE</scope>
    <source>
        <strain evidence="1">N/A</strain>
    </source>
</reference>
<accession>A0AA36HD83</accession>
<dbReference type="Proteomes" id="UP001176961">
    <property type="component" value="Unassembled WGS sequence"/>
</dbReference>
<dbReference type="AlphaFoldDB" id="A0AA36HD83"/>
<sequence>MMRAVATQLIAEGVRVDNMKIGVGTAVLFAKEGAKVTITGKKQDGLEAMKAMIKVGANEDDVIVVVADVTDAIGKEQIVSSTVEIRTFRHFGLNAGTDILEKTMKINVYSVVDMIKLARSHLIKSKGEIINVSSTAGQPSSYAMTAYYAMSKAALDQKMRAMAIELIAEGVRVNSVRIFQPWCPYFSFRIPRLSL</sequence>
<dbReference type="EMBL" id="CATQJL010000316">
    <property type="protein sequence ID" value="CAJ0607949.1"/>
    <property type="molecule type" value="Genomic_DNA"/>
</dbReference>
<proteinExistence type="predicted"/>
<dbReference type="InterPro" id="IPR036291">
    <property type="entry name" value="NAD(P)-bd_dom_sf"/>
</dbReference>
<dbReference type="PANTHER" id="PTHR44115">
    <property type="entry name" value="PROTEIN CBG09704"/>
    <property type="match status" value="1"/>
</dbReference>
<dbReference type="InterPro" id="IPR002347">
    <property type="entry name" value="SDR_fam"/>
</dbReference>
<dbReference type="PANTHER" id="PTHR44115:SF4">
    <property type="entry name" value="OXIDOREDUCTASE"/>
    <property type="match status" value="1"/>
</dbReference>
<comment type="caution">
    <text evidence="1">The sequence shown here is derived from an EMBL/GenBank/DDBJ whole genome shotgun (WGS) entry which is preliminary data.</text>
</comment>
<keyword evidence="2" id="KW-1185">Reference proteome</keyword>
<gene>
    <name evidence="1" type="ORF">CYNAS_LOCUS19932</name>
</gene>
<name>A0AA36HD83_CYLNA</name>
<evidence type="ECO:0000313" key="2">
    <source>
        <dbReference type="Proteomes" id="UP001176961"/>
    </source>
</evidence>
<evidence type="ECO:0000313" key="1">
    <source>
        <dbReference type="EMBL" id="CAJ0607949.1"/>
    </source>
</evidence>
<dbReference type="SUPFAM" id="SSF51735">
    <property type="entry name" value="NAD(P)-binding Rossmann-fold domains"/>
    <property type="match status" value="1"/>
</dbReference>